<name>A0A6G0WZV3_9STRA</name>
<evidence type="ECO:0000313" key="3">
    <source>
        <dbReference type="EMBL" id="KAF0733066.1"/>
    </source>
</evidence>
<evidence type="ECO:0000259" key="2">
    <source>
        <dbReference type="PROSITE" id="PS50222"/>
    </source>
</evidence>
<dbReference type="InterPro" id="IPR011992">
    <property type="entry name" value="EF-hand-dom_pair"/>
</dbReference>
<dbReference type="VEuPathDB" id="FungiDB:AeMF1_011005"/>
<sequence>MPMSGIADFHLSALLHPSHVIELQHYFCQQQSDGTNESFEQHEQPQVSLAQFTKVLKKVLGPSTIPETQIARIFHRIDANSDGTVTWDEWCDFFLMFDQRHINLYRDTHATTLQPNDGE</sequence>
<dbReference type="Proteomes" id="UP000481153">
    <property type="component" value="Unassembled WGS sequence"/>
</dbReference>
<dbReference type="PROSITE" id="PS00018">
    <property type="entry name" value="EF_HAND_1"/>
    <property type="match status" value="1"/>
</dbReference>
<feature type="domain" description="EF-hand" evidence="2">
    <location>
        <begin position="65"/>
        <end position="100"/>
    </location>
</feature>
<dbReference type="SUPFAM" id="SSF47473">
    <property type="entry name" value="EF-hand"/>
    <property type="match status" value="1"/>
</dbReference>
<keyword evidence="4" id="KW-1185">Reference proteome</keyword>
<dbReference type="AlphaFoldDB" id="A0A6G0WZV3"/>
<accession>A0A6G0WZV3</accession>
<dbReference type="Gene3D" id="1.10.238.10">
    <property type="entry name" value="EF-hand"/>
    <property type="match status" value="1"/>
</dbReference>
<evidence type="ECO:0000313" key="4">
    <source>
        <dbReference type="Proteomes" id="UP000481153"/>
    </source>
</evidence>
<gene>
    <name evidence="3" type="ORF">Ae201684_009888</name>
</gene>
<dbReference type="InterPro" id="IPR002048">
    <property type="entry name" value="EF_hand_dom"/>
</dbReference>
<dbReference type="GO" id="GO:0005509">
    <property type="term" value="F:calcium ion binding"/>
    <property type="evidence" value="ECO:0007669"/>
    <property type="project" value="InterPro"/>
</dbReference>
<reference evidence="3 4" key="1">
    <citation type="submission" date="2019-07" db="EMBL/GenBank/DDBJ databases">
        <title>Genomics analysis of Aphanomyces spp. identifies a new class of oomycete effector associated with host adaptation.</title>
        <authorList>
            <person name="Gaulin E."/>
        </authorList>
    </citation>
    <scope>NUCLEOTIDE SEQUENCE [LARGE SCALE GENOMIC DNA]</scope>
    <source>
        <strain evidence="3 4">ATCC 201684</strain>
    </source>
</reference>
<protein>
    <recommendedName>
        <fullName evidence="2">EF-hand domain-containing protein</fullName>
    </recommendedName>
</protein>
<evidence type="ECO:0000256" key="1">
    <source>
        <dbReference type="ARBA" id="ARBA00022837"/>
    </source>
</evidence>
<dbReference type="EMBL" id="VJMJ01000126">
    <property type="protein sequence ID" value="KAF0733066.1"/>
    <property type="molecule type" value="Genomic_DNA"/>
</dbReference>
<organism evidence="3 4">
    <name type="scientific">Aphanomyces euteiches</name>
    <dbReference type="NCBI Taxonomy" id="100861"/>
    <lineage>
        <taxon>Eukaryota</taxon>
        <taxon>Sar</taxon>
        <taxon>Stramenopiles</taxon>
        <taxon>Oomycota</taxon>
        <taxon>Saprolegniomycetes</taxon>
        <taxon>Saprolegniales</taxon>
        <taxon>Verrucalvaceae</taxon>
        <taxon>Aphanomyces</taxon>
    </lineage>
</organism>
<dbReference type="InterPro" id="IPR018247">
    <property type="entry name" value="EF_Hand_1_Ca_BS"/>
</dbReference>
<keyword evidence="1" id="KW-0106">Calcium</keyword>
<proteinExistence type="predicted"/>
<dbReference type="PROSITE" id="PS50222">
    <property type="entry name" value="EF_HAND_2"/>
    <property type="match status" value="1"/>
</dbReference>
<comment type="caution">
    <text evidence="3">The sequence shown here is derived from an EMBL/GenBank/DDBJ whole genome shotgun (WGS) entry which is preliminary data.</text>
</comment>